<dbReference type="PANTHER" id="PTHR42643">
    <property type="entry name" value="IONOTROPIC RECEPTOR 20A-RELATED"/>
    <property type="match status" value="1"/>
</dbReference>
<keyword evidence="10" id="KW-1185">Reference proteome</keyword>
<evidence type="ECO:0000256" key="7">
    <source>
        <dbReference type="ARBA" id="ARBA00023180"/>
    </source>
</evidence>
<evidence type="ECO:0000256" key="5">
    <source>
        <dbReference type="ARBA" id="ARBA00023136"/>
    </source>
</evidence>
<dbReference type="Proteomes" id="UP000005204">
    <property type="component" value="Unassembled WGS sequence"/>
</dbReference>
<name>A0A8R2M3J4_BOMMO</name>
<evidence type="ECO:0000256" key="8">
    <source>
        <dbReference type="SAM" id="Phobius"/>
    </source>
</evidence>
<accession>A0A8R2M3J4</accession>
<evidence type="ECO:0000256" key="4">
    <source>
        <dbReference type="ARBA" id="ARBA00022989"/>
    </source>
</evidence>
<reference evidence="10" key="1">
    <citation type="journal article" date="2008" name="Insect Biochem. Mol. Biol.">
        <title>The genome of a lepidopteran model insect, the silkworm Bombyx mori.</title>
        <authorList>
            <consortium name="International Silkworm Genome Consortium"/>
        </authorList>
    </citation>
    <scope>NUCLEOTIDE SEQUENCE [LARGE SCALE GENOMIC DNA]</scope>
    <source>
        <strain evidence="10">p50T</strain>
    </source>
</reference>
<evidence type="ECO:0000256" key="2">
    <source>
        <dbReference type="ARBA" id="ARBA00022475"/>
    </source>
</evidence>
<dbReference type="AlphaFoldDB" id="A0A8R2M3J4"/>
<dbReference type="PANTHER" id="PTHR42643:SF38">
    <property type="entry name" value="IONOTROPIC RECEPTOR 100A"/>
    <property type="match status" value="1"/>
</dbReference>
<keyword evidence="2" id="KW-1003">Cell membrane</keyword>
<keyword evidence="6" id="KW-0675">Receptor</keyword>
<sequence length="348" mass="40330">MTFPVSCPNTYVIYDGKQKTNASLYDRTIKLVQPRSFNELFQYISDSGKELSEGYPLRAGMFNRFPTSITKCDKIHYYVPYDKDIADGFCGSDGLIMQDTLKYFKFNTIFSRDKNCDRYGYMNRVKGTVTGSLGCIINGEINISFNSRFMGHINFRFTTLTRYPKIKTLQELYASNNVLYTSASVRDLLRPLENPNNTMQAAFLKKTKLHLPTDIGVILKIKDSVTLGRKTDVITEISLKYLSDNGTPLVYQVDQCFDSYYLSYISRFGFPFTKQLRIFMQRLLEAGLPNAYYRWTTQALGRPQKWTDQKVEPRTFSKITMQDQRIPFCLLLFGYIVATITFAFEKFR</sequence>
<evidence type="ECO:0000256" key="6">
    <source>
        <dbReference type="ARBA" id="ARBA00023170"/>
    </source>
</evidence>
<feature type="transmembrane region" description="Helical" evidence="8">
    <location>
        <begin position="325"/>
        <end position="344"/>
    </location>
</feature>
<keyword evidence="7" id="KW-0325">Glycoprotein</keyword>
<evidence type="ECO:0000313" key="10">
    <source>
        <dbReference type="Proteomes" id="UP000005204"/>
    </source>
</evidence>
<evidence type="ECO:0000256" key="3">
    <source>
        <dbReference type="ARBA" id="ARBA00022692"/>
    </source>
</evidence>
<keyword evidence="3 8" id="KW-0812">Transmembrane</keyword>
<dbReference type="InterPro" id="IPR052192">
    <property type="entry name" value="Insect_Ionotropic_Sensory_Rcpt"/>
</dbReference>
<organism evidence="9 10">
    <name type="scientific">Bombyx mori</name>
    <name type="common">Silk moth</name>
    <dbReference type="NCBI Taxonomy" id="7091"/>
    <lineage>
        <taxon>Eukaryota</taxon>
        <taxon>Metazoa</taxon>
        <taxon>Ecdysozoa</taxon>
        <taxon>Arthropoda</taxon>
        <taxon>Hexapoda</taxon>
        <taxon>Insecta</taxon>
        <taxon>Pterygota</taxon>
        <taxon>Neoptera</taxon>
        <taxon>Endopterygota</taxon>
        <taxon>Lepidoptera</taxon>
        <taxon>Glossata</taxon>
        <taxon>Ditrysia</taxon>
        <taxon>Bombycoidea</taxon>
        <taxon>Bombycidae</taxon>
        <taxon>Bombycinae</taxon>
        <taxon>Bombyx</taxon>
    </lineage>
</organism>
<protein>
    <submittedName>
        <fullName evidence="9">Uncharacterized protein</fullName>
    </submittedName>
</protein>
<dbReference type="GO" id="GO:0005886">
    <property type="term" value="C:plasma membrane"/>
    <property type="evidence" value="ECO:0007669"/>
    <property type="project" value="UniProtKB-SubCell"/>
</dbReference>
<keyword evidence="4 8" id="KW-1133">Transmembrane helix</keyword>
<comment type="subcellular location">
    <subcellularLocation>
        <location evidence="1">Cell membrane</location>
        <topology evidence="1">Multi-pass membrane protein</topology>
    </subcellularLocation>
</comment>
<dbReference type="EnsemblMetazoa" id="XM_038017808.1">
    <property type="protein sequence ID" value="XP_037873736.1"/>
    <property type="gene ID" value="LOC119630007"/>
</dbReference>
<proteinExistence type="predicted"/>
<reference evidence="9" key="2">
    <citation type="submission" date="2022-06" db="UniProtKB">
        <authorList>
            <consortium name="EnsemblMetazoa"/>
        </authorList>
    </citation>
    <scope>IDENTIFICATION</scope>
    <source>
        <strain evidence="9">p50T (Dazao)</strain>
    </source>
</reference>
<evidence type="ECO:0000256" key="1">
    <source>
        <dbReference type="ARBA" id="ARBA00004651"/>
    </source>
</evidence>
<evidence type="ECO:0000313" key="9">
    <source>
        <dbReference type="EnsemblMetazoa" id="XP_037873736.1"/>
    </source>
</evidence>
<keyword evidence="5 8" id="KW-0472">Membrane</keyword>